<dbReference type="Proteomes" id="UP000004080">
    <property type="component" value="Unassembled WGS sequence"/>
</dbReference>
<evidence type="ECO:0000256" key="2">
    <source>
        <dbReference type="SAM" id="SignalP"/>
    </source>
</evidence>
<keyword evidence="4" id="KW-1185">Reference proteome</keyword>
<sequence>MKKRMMGLAAVALLAFSVGCQDKDSKSSGDEKKGSEKDAVVSFTAELGTAMKKNQEPISNYIGAKNPELKTPKADLEKLKKEAKDGADQAAKEIPEMKIPGDVSKENSDKLKEALADLGKFFKTEGENLDAKDVQASGDASFKSFNSKVDEVNKKLGLATGDLHANLK</sequence>
<dbReference type="AlphaFoldDB" id="I8AMF0"/>
<accession>I8AMF0</accession>
<evidence type="ECO:0008006" key="5">
    <source>
        <dbReference type="Google" id="ProtNLM"/>
    </source>
</evidence>
<name>I8AMF0_9BACL</name>
<comment type="caution">
    <text evidence="3">The sequence shown here is derived from an EMBL/GenBank/DDBJ whole genome shotgun (WGS) entry which is preliminary data.</text>
</comment>
<feature type="compositionally biased region" description="Basic and acidic residues" evidence="1">
    <location>
        <begin position="81"/>
        <end position="96"/>
    </location>
</feature>
<feature type="chain" id="PRO_5039690446" description="Lipoprotein" evidence="2">
    <location>
        <begin position="21"/>
        <end position="168"/>
    </location>
</feature>
<dbReference type="RefSeq" id="WP_007201049.1">
    <property type="nucleotide sequence ID" value="NZ_AKKV01000020.1"/>
</dbReference>
<feature type="region of interest" description="Disordered" evidence="1">
    <location>
        <begin position="81"/>
        <end position="105"/>
    </location>
</feature>
<dbReference type="PATRIC" id="fig|1196324.3.peg.964"/>
<evidence type="ECO:0000313" key="4">
    <source>
        <dbReference type="Proteomes" id="UP000004080"/>
    </source>
</evidence>
<gene>
    <name evidence="3" type="ORF">A374_04749</name>
</gene>
<dbReference type="PROSITE" id="PS51257">
    <property type="entry name" value="PROKAR_LIPOPROTEIN"/>
    <property type="match status" value="1"/>
</dbReference>
<evidence type="ECO:0000313" key="3">
    <source>
        <dbReference type="EMBL" id="EIT86854.1"/>
    </source>
</evidence>
<organism evidence="3 4">
    <name type="scientific">Fictibacillus macauensis ZFHKF-1</name>
    <dbReference type="NCBI Taxonomy" id="1196324"/>
    <lineage>
        <taxon>Bacteria</taxon>
        <taxon>Bacillati</taxon>
        <taxon>Bacillota</taxon>
        <taxon>Bacilli</taxon>
        <taxon>Bacillales</taxon>
        <taxon>Fictibacillaceae</taxon>
        <taxon>Fictibacillus</taxon>
    </lineage>
</organism>
<reference evidence="3 4" key="1">
    <citation type="journal article" date="2012" name="J. Bacteriol.">
        <title>Genome of Bacillus macauensis ZFHKF-1, a Long-Chain-Forming Bacterium.</title>
        <authorList>
            <person name="Cai L."/>
            <person name="Zhang T."/>
        </authorList>
    </citation>
    <scope>NUCLEOTIDE SEQUENCE [LARGE SCALE GENOMIC DNA]</scope>
    <source>
        <strain evidence="3 4">ZFHKF-1</strain>
    </source>
</reference>
<feature type="signal peptide" evidence="2">
    <location>
        <begin position="1"/>
        <end position="20"/>
    </location>
</feature>
<dbReference type="EMBL" id="AKKV01000020">
    <property type="protein sequence ID" value="EIT86854.1"/>
    <property type="molecule type" value="Genomic_DNA"/>
</dbReference>
<keyword evidence="2" id="KW-0732">Signal</keyword>
<protein>
    <recommendedName>
        <fullName evidence="5">Lipoprotein</fullName>
    </recommendedName>
</protein>
<evidence type="ECO:0000256" key="1">
    <source>
        <dbReference type="SAM" id="MobiDB-lite"/>
    </source>
</evidence>
<proteinExistence type="predicted"/>